<protein>
    <submittedName>
        <fullName evidence="2">50S ribosomal protein L11 methyltransferase</fullName>
    </submittedName>
</protein>
<accession>A0ABP7MU59</accession>
<keyword evidence="2" id="KW-0489">Methyltransferase</keyword>
<dbReference type="GO" id="GO:0008168">
    <property type="term" value="F:methyltransferase activity"/>
    <property type="evidence" value="ECO:0007669"/>
    <property type="project" value="UniProtKB-KW"/>
</dbReference>
<dbReference type="GO" id="GO:0005840">
    <property type="term" value="C:ribosome"/>
    <property type="evidence" value="ECO:0007669"/>
    <property type="project" value="UniProtKB-KW"/>
</dbReference>
<keyword evidence="2" id="KW-0687">Ribonucleoprotein</keyword>
<keyword evidence="2" id="KW-0689">Ribosomal protein</keyword>
<reference evidence="3" key="1">
    <citation type="journal article" date="2019" name="Int. J. Syst. Evol. Microbiol.">
        <title>The Global Catalogue of Microorganisms (GCM) 10K type strain sequencing project: providing services to taxonomists for standard genome sequencing and annotation.</title>
        <authorList>
            <consortium name="The Broad Institute Genomics Platform"/>
            <consortium name="The Broad Institute Genome Sequencing Center for Infectious Disease"/>
            <person name="Wu L."/>
            <person name="Ma J."/>
        </authorList>
    </citation>
    <scope>NUCLEOTIDE SEQUENCE [LARGE SCALE GENOMIC DNA]</scope>
    <source>
        <strain evidence="3">JCM 17024</strain>
    </source>
</reference>
<dbReference type="Pfam" id="PF18096">
    <property type="entry name" value="Thump_like"/>
    <property type="match status" value="1"/>
</dbReference>
<name>A0ABP7MU59_9MICO</name>
<proteinExistence type="predicted"/>
<dbReference type="Gene3D" id="3.40.50.150">
    <property type="entry name" value="Vaccinia Virus protein VP39"/>
    <property type="match status" value="1"/>
</dbReference>
<dbReference type="CDD" id="cd02440">
    <property type="entry name" value="AdoMet_MTases"/>
    <property type="match status" value="1"/>
</dbReference>
<keyword evidence="2" id="KW-0808">Transferase</keyword>
<feature type="domain" description="THUMP-like" evidence="1">
    <location>
        <begin position="329"/>
        <end position="400"/>
    </location>
</feature>
<dbReference type="InterPro" id="IPR029063">
    <property type="entry name" value="SAM-dependent_MTases_sf"/>
</dbReference>
<evidence type="ECO:0000313" key="3">
    <source>
        <dbReference type="Proteomes" id="UP001501591"/>
    </source>
</evidence>
<dbReference type="SUPFAM" id="SSF53335">
    <property type="entry name" value="S-adenosyl-L-methionine-dependent methyltransferases"/>
    <property type="match status" value="1"/>
</dbReference>
<evidence type="ECO:0000313" key="2">
    <source>
        <dbReference type="EMBL" id="GAA3930290.1"/>
    </source>
</evidence>
<evidence type="ECO:0000259" key="1">
    <source>
        <dbReference type="Pfam" id="PF18096"/>
    </source>
</evidence>
<dbReference type="EMBL" id="BAABCP010000001">
    <property type="protein sequence ID" value="GAA3930290.1"/>
    <property type="molecule type" value="Genomic_DNA"/>
</dbReference>
<dbReference type="GO" id="GO:0032259">
    <property type="term" value="P:methylation"/>
    <property type="evidence" value="ECO:0007669"/>
    <property type="project" value="UniProtKB-KW"/>
</dbReference>
<dbReference type="InterPro" id="IPR041497">
    <property type="entry name" value="Thump-like"/>
</dbReference>
<dbReference type="Proteomes" id="UP001501591">
    <property type="component" value="Unassembled WGS sequence"/>
</dbReference>
<comment type="caution">
    <text evidence="2">The sequence shown here is derived from an EMBL/GenBank/DDBJ whole genome shotgun (WGS) entry which is preliminary data.</text>
</comment>
<organism evidence="2 3">
    <name type="scientific">Microbacterium soli</name>
    <dbReference type="NCBI Taxonomy" id="446075"/>
    <lineage>
        <taxon>Bacteria</taxon>
        <taxon>Bacillati</taxon>
        <taxon>Actinomycetota</taxon>
        <taxon>Actinomycetes</taxon>
        <taxon>Micrococcales</taxon>
        <taxon>Microbacteriaceae</taxon>
        <taxon>Microbacterium</taxon>
    </lineage>
</organism>
<dbReference type="RefSeq" id="WP_344818032.1">
    <property type="nucleotide sequence ID" value="NZ_BAABCP010000001.1"/>
</dbReference>
<keyword evidence="3" id="KW-1185">Reference proteome</keyword>
<sequence>MEISELTALLTHEGLDLLDELGSIGSSAEATRAVSRLRAAGHSPDLVSAVVGQAHLRARAQAKFGEFAARMLFTRAGLEQATRLNVASLHAARMRQAGITEVADLGCGIGGDSLAFAGAGLKVTAMDADEVTAGIAAYNLAPFGEDVDVRRGFAEDAVDAGPATHPGTRAVWLDPARRTAGHSETRRLAASDWSPGLGWCLDVARTHPTGIKLGPGMDRDLIPHDVEAQWVSVDGSVVELVLWSGPLAREGVRRAALVVSGGRSHELTAAADAEDVPVRALGAFLHEPDGAVIRARLIGDAGRMLEAGMLDGRIAYLTGDSAVTSPFVQSFRVRETMPAHAKTINAALRAHDIGRLEIKKRGMDIDPATFRKRLSLRGSQEAVLILTRTPEGRIAILADRV</sequence>
<gene>
    <name evidence="2" type="ORF">GCM10022383_06170</name>
</gene>